<dbReference type="GO" id="GO:0004662">
    <property type="term" value="F:CAAX-protein geranylgeranyltransferase activity"/>
    <property type="evidence" value="ECO:0007669"/>
    <property type="project" value="UniProtKB-EC"/>
</dbReference>
<feature type="domain" description="Prenyltransferase alpha-alpha toroid" evidence="16">
    <location>
        <begin position="8"/>
        <end position="337"/>
    </location>
</feature>
<dbReference type="InterPro" id="IPR008930">
    <property type="entry name" value="Terpenoid_cyclase/PrenylTrfase"/>
</dbReference>
<keyword evidence="8" id="KW-0479">Metal-binding</keyword>
<dbReference type="EMBL" id="GDRN01070065">
    <property type="protein sequence ID" value="JAI63946.1"/>
    <property type="molecule type" value="Transcribed_RNA"/>
</dbReference>
<dbReference type="InterPro" id="IPR001330">
    <property type="entry name" value="Prenyltrans"/>
</dbReference>
<evidence type="ECO:0000256" key="7">
    <source>
        <dbReference type="ARBA" id="ARBA00022679"/>
    </source>
</evidence>
<dbReference type="PANTHER" id="PTHR11774">
    <property type="entry name" value="GERANYLGERANYL TRANSFERASE TYPE BETA SUBUNIT"/>
    <property type="match status" value="1"/>
</dbReference>
<dbReference type="PANTHER" id="PTHR11774:SF4">
    <property type="entry name" value="GERANYLGERANYL TRANSFERASE TYPE-1 SUBUNIT BETA"/>
    <property type="match status" value="1"/>
</dbReference>
<comment type="cofactor">
    <cofactor evidence="1">
        <name>Mg(2+)</name>
        <dbReference type="ChEBI" id="CHEBI:18420"/>
    </cofactor>
</comment>
<dbReference type="Gene3D" id="1.50.10.20">
    <property type="match status" value="1"/>
</dbReference>
<evidence type="ECO:0000256" key="12">
    <source>
        <dbReference type="ARBA" id="ARBA00031713"/>
    </source>
</evidence>
<dbReference type="Pfam" id="PF00432">
    <property type="entry name" value="Prenyltrans"/>
    <property type="match status" value="1"/>
</dbReference>
<dbReference type="CDD" id="cd02895">
    <property type="entry name" value="GGTase-I"/>
    <property type="match status" value="1"/>
</dbReference>
<keyword evidence="11" id="KW-0460">Magnesium</keyword>
<evidence type="ECO:0000313" key="17">
    <source>
        <dbReference type="EMBL" id="JAI63946.1"/>
    </source>
</evidence>
<evidence type="ECO:0000259" key="16">
    <source>
        <dbReference type="Pfam" id="PF00432"/>
    </source>
</evidence>
<dbReference type="InterPro" id="IPR041960">
    <property type="entry name" value="GGTase_I_beta"/>
</dbReference>
<keyword evidence="9" id="KW-0677">Repeat</keyword>
<dbReference type="InterPro" id="IPR045089">
    <property type="entry name" value="PGGT1B-like"/>
</dbReference>
<evidence type="ECO:0000256" key="11">
    <source>
        <dbReference type="ARBA" id="ARBA00022842"/>
    </source>
</evidence>
<name>A0A0P4W9R8_SCYOL</name>
<comment type="similarity">
    <text evidence="3">Belongs to the protein prenyltransferase subunit beta family.</text>
</comment>
<dbReference type="GO" id="GO:0005953">
    <property type="term" value="C:CAAX-protein geranylgeranyltransferase complex"/>
    <property type="evidence" value="ECO:0007669"/>
    <property type="project" value="InterPro"/>
</dbReference>
<evidence type="ECO:0000256" key="13">
    <source>
        <dbReference type="ARBA" id="ARBA00050428"/>
    </source>
</evidence>
<comment type="cofactor">
    <cofactor evidence="2">
        <name>Zn(2+)</name>
        <dbReference type="ChEBI" id="CHEBI:29105"/>
    </cofactor>
</comment>
<dbReference type="AlphaFoldDB" id="A0A0P4W9R8"/>
<evidence type="ECO:0000256" key="15">
    <source>
        <dbReference type="ARBA" id="ARBA00078363"/>
    </source>
</evidence>
<evidence type="ECO:0000256" key="1">
    <source>
        <dbReference type="ARBA" id="ARBA00001946"/>
    </source>
</evidence>
<dbReference type="EC" id="2.5.1.59" evidence="4"/>
<sequence>MSGKEYLFLRARHVKYFRRCLQVLPFTSVTYDTSRMAVLYFALSGLDLLDGLSELDKEERQHIINWIYSLQILPGNDRDEQACAGFRGGTTLASCRGESSCDTVSQLDCGHITMTYTALASLIILGDDLSRVERPAVMAHVAALQCPDGSFFSTRGGSENDMRFMYCAAAICYILQDFSAINTTSATKYILNSMSYEGAMGQGTHLEAHGGSSYCAIATLHLLGKLDSSLSRTQRERLVRWLVGRQSGGGLQGRPNKPPDTCYAFWIGATLQILGALDFLDTAALRQFVLSTQDPITGGLAKYPNSNPDGLHTYLGISGLSLLRKDNLKPVDPALNISQQALSHLHQLHKNISKNSTVPC</sequence>
<dbReference type="GO" id="GO:0046872">
    <property type="term" value="F:metal ion binding"/>
    <property type="evidence" value="ECO:0007669"/>
    <property type="project" value="UniProtKB-KW"/>
</dbReference>
<comment type="catalytic activity">
    <reaction evidence="13">
        <text>geranylgeranyl diphosphate + L-cysteinyl-[protein] = S-geranylgeranyl-L-cysteinyl-[protein] + diphosphate</text>
        <dbReference type="Rhea" id="RHEA:21240"/>
        <dbReference type="Rhea" id="RHEA-COMP:10131"/>
        <dbReference type="Rhea" id="RHEA-COMP:11537"/>
        <dbReference type="ChEBI" id="CHEBI:29950"/>
        <dbReference type="ChEBI" id="CHEBI:33019"/>
        <dbReference type="ChEBI" id="CHEBI:57533"/>
        <dbReference type="ChEBI" id="CHEBI:86021"/>
        <dbReference type="EC" id="2.5.1.59"/>
    </reaction>
</comment>
<evidence type="ECO:0000256" key="3">
    <source>
        <dbReference type="ARBA" id="ARBA00010497"/>
    </source>
</evidence>
<comment type="subunit">
    <text evidence="14">Heterodimer of FNTA and PGGT1B. PGGT1B mediates interaction with substrate peptides.</text>
</comment>
<organism evidence="17">
    <name type="scientific">Scylla olivacea</name>
    <name type="common">Orange mud crab</name>
    <name type="synonym">Cancer olivacea</name>
    <dbReference type="NCBI Taxonomy" id="85551"/>
    <lineage>
        <taxon>Eukaryota</taxon>
        <taxon>Metazoa</taxon>
        <taxon>Ecdysozoa</taxon>
        <taxon>Arthropoda</taxon>
        <taxon>Crustacea</taxon>
        <taxon>Multicrustacea</taxon>
        <taxon>Malacostraca</taxon>
        <taxon>Eumalacostraca</taxon>
        <taxon>Eucarida</taxon>
        <taxon>Decapoda</taxon>
        <taxon>Pleocyemata</taxon>
        <taxon>Brachyura</taxon>
        <taxon>Eubrachyura</taxon>
        <taxon>Portunoidea</taxon>
        <taxon>Portunidae</taxon>
        <taxon>Portuninae</taxon>
        <taxon>Scylla</taxon>
    </lineage>
</organism>
<protein>
    <recommendedName>
        <fullName evidence="5">Geranylgeranyl transferase type-1 subunit beta</fullName>
        <ecNumber evidence="4">2.5.1.59</ecNumber>
    </recommendedName>
    <alternativeName>
        <fullName evidence="12">Geranylgeranyl transferase type I subunit beta</fullName>
    </alternativeName>
    <alternativeName>
        <fullName evidence="15">Type I protein geranyl-geranyltransferase subunit beta</fullName>
    </alternativeName>
</protein>
<accession>A0A0P4W9R8</accession>
<evidence type="ECO:0000256" key="10">
    <source>
        <dbReference type="ARBA" id="ARBA00022833"/>
    </source>
</evidence>
<evidence type="ECO:0000256" key="6">
    <source>
        <dbReference type="ARBA" id="ARBA00022602"/>
    </source>
</evidence>
<keyword evidence="10" id="KW-0862">Zinc</keyword>
<evidence type="ECO:0000256" key="2">
    <source>
        <dbReference type="ARBA" id="ARBA00001947"/>
    </source>
</evidence>
<keyword evidence="6" id="KW-0637">Prenyltransferase</keyword>
<dbReference type="FunFam" id="1.50.10.20:FF:000005">
    <property type="entry name" value="Geranylgeranyl transferase type-1 subunit beta"/>
    <property type="match status" value="1"/>
</dbReference>
<evidence type="ECO:0000256" key="8">
    <source>
        <dbReference type="ARBA" id="ARBA00022723"/>
    </source>
</evidence>
<keyword evidence="7" id="KW-0808">Transferase</keyword>
<evidence type="ECO:0000256" key="5">
    <source>
        <dbReference type="ARBA" id="ARBA00020603"/>
    </source>
</evidence>
<evidence type="ECO:0000256" key="14">
    <source>
        <dbReference type="ARBA" id="ARBA00065714"/>
    </source>
</evidence>
<evidence type="ECO:0000256" key="9">
    <source>
        <dbReference type="ARBA" id="ARBA00022737"/>
    </source>
</evidence>
<evidence type="ECO:0000256" key="4">
    <source>
        <dbReference type="ARBA" id="ARBA00012700"/>
    </source>
</evidence>
<reference evidence="17" key="1">
    <citation type="submission" date="2015-09" db="EMBL/GenBank/DDBJ databases">
        <title>Scylla olivacea transcriptome.</title>
        <authorList>
            <person name="Ikhwanuddin M."/>
        </authorList>
    </citation>
    <scope>NUCLEOTIDE SEQUENCE</scope>
</reference>
<proteinExistence type="inferred from homology"/>
<dbReference type="SUPFAM" id="SSF48239">
    <property type="entry name" value="Terpenoid cyclases/Protein prenyltransferases"/>
    <property type="match status" value="1"/>
</dbReference>